<gene>
    <name evidence="1" type="ORF">M9H77_12544</name>
</gene>
<comment type="caution">
    <text evidence="1">The sequence shown here is derived from an EMBL/GenBank/DDBJ whole genome shotgun (WGS) entry which is preliminary data.</text>
</comment>
<dbReference type="Proteomes" id="UP001060085">
    <property type="component" value="Linkage Group LG03"/>
</dbReference>
<keyword evidence="2" id="KW-1185">Reference proteome</keyword>
<evidence type="ECO:0000313" key="1">
    <source>
        <dbReference type="EMBL" id="KAI5672180.1"/>
    </source>
</evidence>
<accession>A0ACC0BHS3</accession>
<evidence type="ECO:0000313" key="2">
    <source>
        <dbReference type="Proteomes" id="UP001060085"/>
    </source>
</evidence>
<reference evidence="2" key="1">
    <citation type="journal article" date="2023" name="Nat. Plants">
        <title>Single-cell RNA sequencing provides a high-resolution roadmap for understanding the multicellular compartmentation of specialized metabolism.</title>
        <authorList>
            <person name="Sun S."/>
            <person name="Shen X."/>
            <person name="Li Y."/>
            <person name="Li Y."/>
            <person name="Wang S."/>
            <person name="Li R."/>
            <person name="Zhang H."/>
            <person name="Shen G."/>
            <person name="Guo B."/>
            <person name="Wei J."/>
            <person name="Xu J."/>
            <person name="St-Pierre B."/>
            <person name="Chen S."/>
            <person name="Sun C."/>
        </authorList>
    </citation>
    <scope>NUCLEOTIDE SEQUENCE [LARGE SCALE GENOMIC DNA]</scope>
</reference>
<dbReference type="EMBL" id="CM044703">
    <property type="protein sequence ID" value="KAI5672180.1"/>
    <property type="molecule type" value="Genomic_DNA"/>
</dbReference>
<name>A0ACC0BHS3_CATRO</name>
<protein>
    <submittedName>
        <fullName evidence="1">Uncharacterized protein</fullName>
    </submittedName>
</protein>
<sequence>MVLPYPFPYGAFRPLVIGLHCRLWHCLTVRSPANTHPRRVIVKFGCALEMCYLEGLNFGWFIEAFPYKVDCHLVAPDAETRMSYWGFGIVYSTPQFDGFIVLPAFLIEIDELEESSDE</sequence>
<organism evidence="1 2">
    <name type="scientific">Catharanthus roseus</name>
    <name type="common">Madagascar periwinkle</name>
    <name type="synonym">Vinca rosea</name>
    <dbReference type="NCBI Taxonomy" id="4058"/>
    <lineage>
        <taxon>Eukaryota</taxon>
        <taxon>Viridiplantae</taxon>
        <taxon>Streptophyta</taxon>
        <taxon>Embryophyta</taxon>
        <taxon>Tracheophyta</taxon>
        <taxon>Spermatophyta</taxon>
        <taxon>Magnoliopsida</taxon>
        <taxon>eudicotyledons</taxon>
        <taxon>Gunneridae</taxon>
        <taxon>Pentapetalae</taxon>
        <taxon>asterids</taxon>
        <taxon>lamiids</taxon>
        <taxon>Gentianales</taxon>
        <taxon>Apocynaceae</taxon>
        <taxon>Rauvolfioideae</taxon>
        <taxon>Vinceae</taxon>
        <taxon>Catharanthinae</taxon>
        <taxon>Catharanthus</taxon>
    </lineage>
</organism>
<proteinExistence type="predicted"/>